<dbReference type="EMBL" id="JBHSJH010000003">
    <property type="protein sequence ID" value="MFC4892918.1"/>
    <property type="molecule type" value="Genomic_DNA"/>
</dbReference>
<evidence type="ECO:0000313" key="3">
    <source>
        <dbReference type="Proteomes" id="UP001595926"/>
    </source>
</evidence>
<dbReference type="Proteomes" id="UP001595926">
    <property type="component" value="Unassembled WGS sequence"/>
</dbReference>
<gene>
    <name evidence="2" type="ORF">ACFPDQ_07620</name>
</gene>
<dbReference type="RefSeq" id="WP_119331082.1">
    <property type="nucleotide sequence ID" value="NZ_JBHSJH010000003.1"/>
</dbReference>
<evidence type="ECO:0000259" key="1">
    <source>
        <dbReference type="Pfam" id="PF09851"/>
    </source>
</evidence>
<accession>A0ABV9TE48</accession>
<evidence type="ECO:0000313" key="2">
    <source>
        <dbReference type="EMBL" id="MFC4892918.1"/>
    </source>
</evidence>
<sequence>MHKLTQQGQEAIVEIASRYGLSQETVLHMLDSVITGGGVMAQFNCPELGGNGQWMQGGMTMVGDMFNYGLKATVDSLCTELSNLAANHQVYEKAVSKSSHNSNNWWPAELGFPNSTGAQNNIRYAYFANANRLVIDINNEIKIYNTLDHQINGVSQQQGSPATFTSQYGTVNISSLPIVSINGQKTSLEKSNPSENISKPIEEIINNNKIKNHHSLVEDIKTPNSTIEEKSSQNSLLTSNEIISLIEQLGKLKDAGILTEEEFNNKKTELLSRI</sequence>
<comment type="caution">
    <text evidence="2">The sequence shown here is derived from an EMBL/GenBank/DDBJ whole genome shotgun (WGS) entry which is preliminary data.</text>
</comment>
<organism evidence="2 3">
    <name type="scientific">Pseudofrancisella aestuarii</name>
    <dbReference type="NCBI Taxonomy" id="2670347"/>
    <lineage>
        <taxon>Bacteria</taxon>
        <taxon>Pseudomonadati</taxon>
        <taxon>Pseudomonadota</taxon>
        <taxon>Gammaproteobacteria</taxon>
        <taxon>Thiotrichales</taxon>
        <taxon>Francisellaceae</taxon>
        <taxon>Pseudofrancisella</taxon>
    </lineage>
</organism>
<dbReference type="InterPro" id="IPR018649">
    <property type="entry name" value="SHOCT"/>
</dbReference>
<reference evidence="3" key="1">
    <citation type="journal article" date="2019" name="Int. J. Syst. Evol. Microbiol.">
        <title>The Global Catalogue of Microorganisms (GCM) 10K type strain sequencing project: providing services to taxonomists for standard genome sequencing and annotation.</title>
        <authorList>
            <consortium name="The Broad Institute Genomics Platform"/>
            <consortium name="The Broad Institute Genome Sequencing Center for Infectious Disease"/>
            <person name="Wu L."/>
            <person name="Ma J."/>
        </authorList>
    </citation>
    <scope>NUCLEOTIDE SEQUENCE [LARGE SCALE GENOMIC DNA]</scope>
    <source>
        <strain evidence="3">CGMCC 1.13718</strain>
    </source>
</reference>
<feature type="domain" description="SHOCT" evidence="1">
    <location>
        <begin position="246"/>
        <end position="271"/>
    </location>
</feature>
<name>A0ABV9TE48_9GAMM</name>
<proteinExistence type="predicted"/>
<keyword evidence="3" id="KW-1185">Reference proteome</keyword>
<dbReference type="Pfam" id="PF09851">
    <property type="entry name" value="SHOCT"/>
    <property type="match status" value="1"/>
</dbReference>
<protein>
    <submittedName>
        <fullName evidence="2">SHOCT domain-containing protein</fullName>
    </submittedName>
</protein>